<dbReference type="PANTHER" id="PTHR22901:SF0">
    <property type="entry name" value="SIALATE O-ACETYLESTERASE"/>
    <property type="match status" value="1"/>
</dbReference>
<keyword evidence="2" id="KW-0732">Signal</keyword>
<dbReference type="InterPro" id="IPR039329">
    <property type="entry name" value="SIAE"/>
</dbReference>
<dbReference type="InterPro" id="IPR005181">
    <property type="entry name" value="SASA"/>
</dbReference>
<feature type="chain" id="PRO_5045172720" evidence="2">
    <location>
        <begin position="20"/>
        <end position="474"/>
    </location>
</feature>
<dbReference type="EMBL" id="JAUDEN010000006">
    <property type="protein sequence ID" value="MDM8324568.1"/>
    <property type="molecule type" value="Genomic_DNA"/>
</dbReference>
<keyword evidence="5" id="KW-1185">Reference proteome</keyword>
<dbReference type="RefSeq" id="WP_289558819.1">
    <property type="nucleotide sequence ID" value="NZ_JAUDEN010000006.1"/>
</dbReference>
<sequence>MKKLIAVALLACGWGAAEAKVTLPEILSDNMVLQQQTDVRLWGWAAPNGNITVKPSWSDKVYRTQADGEGRWILSVATPAADYTARSIEISDGEPVVLDNILIGEVWFCSGQSNMEMPLAGFDNCPIEGANEVIASSSQWKGIRVATVEKNGQLKPVDRCKGVWKASSPENAPRFSATAFFFARMMNRVLDVPVGIINCSWGGSKVEGWLPAEIVSQYPDVDLKRDIRKEEPHDWWHYLSPTLMYNGMLKPLQNYTIKGFLWYQGESNVGSHKTYGERLKTMVDLWRKDWGIGELPFYFVELAPYGSFEGTGSALLREAQYKAQSLIPNSAMISTNDLVEPYEAWNIHPKDKKHVGERLAYQALVKTYHVGGIEADSPAYKSMTVEGNAAMLDFVHADNGFNRLKGMEGFEMAGEDRVFYPAQAEVAGKNRIKVTCDKVAKPVAVRYAFRDYFPGNVANLRGLPLIPFRTDDWE</sequence>
<evidence type="ECO:0000259" key="3">
    <source>
        <dbReference type="Pfam" id="PF03629"/>
    </source>
</evidence>
<proteinExistence type="predicted"/>
<dbReference type="InterPro" id="IPR036514">
    <property type="entry name" value="SGNH_hydro_sf"/>
</dbReference>
<dbReference type="PANTHER" id="PTHR22901">
    <property type="entry name" value="SIALATE O-ACETYLESTERASE"/>
    <property type="match status" value="1"/>
</dbReference>
<evidence type="ECO:0000256" key="1">
    <source>
        <dbReference type="ARBA" id="ARBA00022801"/>
    </source>
</evidence>
<dbReference type="Proteomes" id="UP001169458">
    <property type="component" value="Unassembled WGS sequence"/>
</dbReference>
<keyword evidence="1" id="KW-0378">Hydrolase</keyword>
<dbReference type="SUPFAM" id="SSF52266">
    <property type="entry name" value="SGNH hydrolase"/>
    <property type="match status" value="1"/>
</dbReference>
<reference evidence="4 5" key="1">
    <citation type="submission" date="2023-06" db="EMBL/GenBank/DDBJ databases">
        <authorList>
            <person name="Zeman M."/>
            <person name="Kubasova T."/>
            <person name="Jahodarova E."/>
            <person name="Nykrynova M."/>
            <person name="Rychlik I."/>
        </authorList>
    </citation>
    <scope>NUCLEOTIDE SEQUENCE [LARGE SCALE GENOMIC DNA]</scope>
    <source>
        <strain evidence="4 5">109_WCHN</strain>
    </source>
</reference>
<reference evidence="5" key="2">
    <citation type="submission" date="2023-07" db="EMBL/GenBank/DDBJ databases">
        <title>Identification and characterization of horizontal gene transfer across gut microbiota members of farm animals based on homology search.</title>
        <authorList>
            <person name="Schwarzerova J."/>
            <person name="Nykrynova M."/>
            <person name="Jureckova K."/>
            <person name="Cejkova D."/>
            <person name="Rychlik I."/>
        </authorList>
    </citation>
    <scope>NUCLEOTIDE SEQUENCE [LARGE SCALE GENOMIC DNA]</scope>
    <source>
        <strain evidence="5">109_WCHN</strain>
    </source>
</reference>
<dbReference type="Pfam" id="PF03629">
    <property type="entry name" value="SASA"/>
    <property type="match status" value="1"/>
</dbReference>
<evidence type="ECO:0000313" key="4">
    <source>
        <dbReference type="EMBL" id="MDM8324568.1"/>
    </source>
</evidence>
<name>A0ABT7VG14_9BACE</name>
<gene>
    <name evidence="4" type="ORF">QUW60_04910</name>
</gene>
<feature type="signal peptide" evidence="2">
    <location>
        <begin position="1"/>
        <end position="19"/>
    </location>
</feature>
<evidence type="ECO:0000256" key="2">
    <source>
        <dbReference type="SAM" id="SignalP"/>
    </source>
</evidence>
<evidence type="ECO:0000313" key="5">
    <source>
        <dbReference type="Proteomes" id="UP001169458"/>
    </source>
</evidence>
<accession>A0ABT7VG14</accession>
<organism evidence="4 5">
    <name type="scientific">Bacteroides gallinaceum</name>
    <dbReference type="NCBI Taxonomy" id="1462571"/>
    <lineage>
        <taxon>Bacteria</taxon>
        <taxon>Pseudomonadati</taxon>
        <taxon>Bacteroidota</taxon>
        <taxon>Bacteroidia</taxon>
        <taxon>Bacteroidales</taxon>
        <taxon>Bacteroidaceae</taxon>
        <taxon>Bacteroides</taxon>
    </lineage>
</organism>
<dbReference type="Gene3D" id="3.40.50.1110">
    <property type="entry name" value="SGNH hydrolase"/>
    <property type="match status" value="1"/>
</dbReference>
<feature type="domain" description="Sialate O-acetylesterase" evidence="3">
    <location>
        <begin position="105"/>
        <end position="363"/>
    </location>
</feature>
<comment type="caution">
    <text evidence="4">The sequence shown here is derived from an EMBL/GenBank/DDBJ whole genome shotgun (WGS) entry which is preliminary data.</text>
</comment>
<protein>
    <submittedName>
        <fullName evidence="4">Sialate O-acetylesterase</fullName>
    </submittedName>
</protein>